<dbReference type="EMBL" id="JAHJDP010000012">
    <property type="protein sequence ID" value="MBU2689624.1"/>
    <property type="molecule type" value="Genomic_DNA"/>
</dbReference>
<evidence type="ECO:0000256" key="1">
    <source>
        <dbReference type="ARBA" id="ARBA00005051"/>
    </source>
</evidence>
<dbReference type="GO" id="GO:0046656">
    <property type="term" value="P:folic acid biosynthetic process"/>
    <property type="evidence" value="ECO:0007669"/>
    <property type="project" value="UniProtKB-KW"/>
</dbReference>
<protein>
    <recommendedName>
        <fullName evidence="2">2-amino-4-hydroxy-6-hydroxymethyldihydropteridine diphosphokinase</fullName>
        <ecNumber evidence="2">2.7.6.3</ecNumber>
    </recommendedName>
</protein>
<dbReference type="SUPFAM" id="SSF55083">
    <property type="entry name" value="6-hydroxymethyl-7,8-dihydropterin pyrophosphokinase, HPPK"/>
    <property type="match status" value="1"/>
</dbReference>
<dbReference type="GO" id="GO:0003848">
    <property type="term" value="F:2-amino-4-hydroxy-6-hydroxymethyldihydropteridine diphosphokinase activity"/>
    <property type="evidence" value="ECO:0007669"/>
    <property type="project" value="UniProtKB-EC"/>
</dbReference>
<evidence type="ECO:0000256" key="3">
    <source>
        <dbReference type="ARBA" id="ARBA00022679"/>
    </source>
</evidence>
<keyword evidence="6" id="KW-0067">ATP-binding</keyword>
<dbReference type="Gene3D" id="3.30.70.560">
    <property type="entry name" value="7,8-Dihydro-6-hydroxymethylpterin-pyrophosphokinase HPPK"/>
    <property type="match status" value="1"/>
</dbReference>
<dbReference type="InterPro" id="IPR000550">
    <property type="entry name" value="Hppk"/>
</dbReference>
<evidence type="ECO:0000259" key="8">
    <source>
        <dbReference type="PROSITE" id="PS00794"/>
    </source>
</evidence>
<dbReference type="PANTHER" id="PTHR43071:SF1">
    <property type="entry name" value="2-AMINO-4-HYDROXY-6-HYDROXYMETHYLDIHYDROPTERIDINE PYROPHOSPHOKINASE"/>
    <property type="match status" value="1"/>
</dbReference>
<comment type="caution">
    <text evidence="9">The sequence shown here is derived from an EMBL/GenBank/DDBJ whole genome shotgun (WGS) entry which is preliminary data.</text>
</comment>
<keyword evidence="3 9" id="KW-0808">Transferase</keyword>
<proteinExistence type="predicted"/>
<feature type="domain" description="7,8-dihydro-6-hydroxymethylpterin-pyrophosphokinase" evidence="8">
    <location>
        <begin position="87"/>
        <end position="98"/>
    </location>
</feature>
<organism evidence="9 10">
    <name type="scientific">Eiseniibacteriota bacterium</name>
    <dbReference type="NCBI Taxonomy" id="2212470"/>
    <lineage>
        <taxon>Bacteria</taxon>
        <taxon>Candidatus Eiseniibacteriota</taxon>
    </lineage>
</organism>
<reference evidence="9" key="1">
    <citation type="submission" date="2021-05" db="EMBL/GenBank/DDBJ databases">
        <title>Energy efficiency and biological interactions define the core microbiome of deep oligotrophic groundwater.</title>
        <authorList>
            <person name="Mehrshad M."/>
            <person name="Lopez-Fernandez M."/>
            <person name="Bell E."/>
            <person name="Bernier-Latmani R."/>
            <person name="Bertilsson S."/>
            <person name="Dopson M."/>
        </authorList>
    </citation>
    <scope>NUCLEOTIDE SEQUENCE</scope>
    <source>
        <strain evidence="9">Modern_marine.mb.64</strain>
    </source>
</reference>
<accession>A0A948RTV6</accession>
<dbReference type="EC" id="2.7.6.3" evidence="2"/>
<evidence type="ECO:0000256" key="4">
    <source>
        <dbReference type="ARBA" id="ARBA00022741"/>
    </source>
</evidence>
<dbReference type="GO" id="GO:0005524">
    <property type="term" value="F:ATP binding"/>
    <property type="evidence" value="ECO:0007669"/>
    <property type="project" value="UniProtKB-KW"/>
</dbReference>
<dbReference type="Proteomes" id="UP000777784">
    <property type="component" value="Unassembled WGS sequence"/>
</dbReference>
<evidence type="ECO:0000313" key="9">
    <source>
        <dbReference type="EMBL" id="MBU2689624.1"/>
    </source>
</evidence>
<evidence type="ECO:0000256" key="6">
    <source>
        <dbReference type="ARBA" id="ARBA00022840"/>
    </source>
</evidence>
<name>A0A948RTV6_UNCEI</name>
<dbReference type="InterPro" id="IPR035907">
    <property type="entry name" value="Hppk_sf"/>
</dbReference>
<keyword evidence="5" id="KW-0418">Kinase</keyword>
<keyword evidence="7" id="KW-0289">Folate biosynthesis</keyword>
<dbReference type="NCBIfam" id="TIGR01498">
    <property type="entry name" value="folK"/>
    <property type="match status" value="1"/>
</dbReference>
<dbReference type="CDD" id="cd00483">
    <property type="entry name" value="HPPK"/>
    <property type="match status" value="1"/>
</dbReference>
<dbReference type="PROSITE" id="PS00794">
    <property type="entry name" value="HPPK"/>
    <property type="match status" value="1"/>
</dbReference>
<sequence>MTRVWIGSGSNLGNRNENLQFALNQLEGAGFQPEAVSSVYSTVPQGSGSQPRFLNQVVRGLWGGTAGDLLPLLKRIEKDAGRVGGPRWGPRILDLDILLSGIEGQEIVRDPELEIPHPRIVERAFVLVPLSELDPGLSIPETGRTVCQLLKSLGEWSHLVEKCPAPGGDEPNR</sequence>
<gene>
    <name evidence="9" type="primary">folK</name>
    <name evidence="9" type="ORF">KJ970_01735</name>
</gene>
<dbReference type="Pfam" id="PF01288">
    <property type="entry name" value="HPPK"/>
    <property type="match status" value="1"/>
</dbReference>
<dbReference type="PANTHER" id="PTHR43071">
    <property type="entry name" value="2-AMINO-4-HYDROXY-6-HYDROXYMETHYLDIHYDROPTERIDINE PYROPHOSPHOKINASE"/>
    <property type="match status" value="1"/>
</dbReference>
<dbReference type="GO" id="GO:0016301">
    <property type="term" value="F:kinase activity"/>
    <property type="evidence" value="ECO:0007669"/>
    <property type="project" value="UniProtKB-KW"/>
</dbReference>
<evidence type="ECO:0000256" key="5">
    <source>
        <dbReference type="ARBA" id="ARBA00022777"/>
    </source>
</evidence>
<dbReference type="AlphaFoldDB" id="A0A948RTV6"/>
<evidence type="ECO:0000313" key="10">
    <source>
        <dbReference type="Proteomes" id="UP000777784"/>
    </source>
</evidence>
<comment type="pathway">
    <text evidence="1">Cofactor biosynthesis; tetrahydrofolate biosynthesis; 2-amino-4-hydroxy-6-hydroxymethyl-7,8-dihydropteridine diphosphate from 7,8-dihydroneopterin triphosphate: step 4/4.</text>
</comment>
<evidence type="ECO:0000256" key="2">
    <source>
        <dbReference type="ARBA" id="ARBA00013253"/>
    </source>
</evidence>
<evidence type="ECO:0000256" key="7">
    <source>
        <dbReference type="ARBA" id="ARBA00022909"/>
    </source>
</evidence>
<keyword evidence="4" id="KW-0547">Nucleotide-binding</keyword>